<dbReference type="PANTHER" id="PTHR48228">
    <property type="entry name" value="SUCCINYL-COA--D-CITRAMALATE COA-TRANSFERASE"/>
    <property type="match status" value="1"/>
</dbReference>
<dbReference type="GO" id="GO:0016740">
    <property type="term" value="F:transferase activity"/>
    <property type="evidence" value="ECO:0007669"/>
    <property type="project" value="UniProtKB-KW"/>
</dbReference>
<dbReference type="InterPro" id="IPR003673">
    <property type="entry name" value="CoA-Trfase_fam_III"/>
</dbReference>
<comment type="caution">
    <text evidence="2">The sequence shown here is derived from an EMBL/GenBank/DDBJ whole genome shotgun (WGS) entry which is preliminary data.</text>
</comment>
<dbReference type="PANTHER" id="PTHR48228:SF5">
    <property type="entry name" value="ALPHA-METHYLACYL-COA RACEMASE"/>
    <property type="match status" value="1"/>
</dbReference>
<dbReference type="InterPro" id="IPR044855">
    <property type="entry name" value="CoA-Trfase_III_dom3_sf"/>
</dbReference>
<comment type="similarity">
    <text evidence="1">Belongs to the CoA-transferase III family.</text>
</comment>
<reference evidence="2 3" key="1">
    <citation type="journal article" date="2018" name="New Phytol.">
        <title>Phylogenomics of Endogonaceae and evolution of mycorrhizas within Mucoromycota.</title>
        <authorList>
            <person name="Chang Y."/>
            <person name="Desiro A."/>
            <person name="Na H."/>
            <person name="Sandor L."/>
            <person name="Lipzen A."/>
            <person name="Clum A."/>
            <person name="Barry K."/>
            <person name="Grigoriev I.V."/>
            <person name="Martin F.M."/>
            <person name="Stajich J.E."/>
            <person name="Smith M.E."/>
            <person name="Bonito G."/>
            <person name="Spatafora J.W."/>
        </authorList>
    </citation>
    <scope>NUCLEOTIDE SEQUENCE [LARGE SCALE GENOMIC DNA]</scope>
    <source>
        <strain evidence="2 3">AD002</strain>
    </source>
</reference>
<keyword evidence="3" id="KW-1185">Reference proteome</keyword>
<dbReference type="EMBL" id="RBNJ01016730">
    <property type="protein sequence ID" value="RUS24236.1"/>
    <property type="molecule type" value="Genomic_DNA"/>
</dbReference>
<dbReference type="Proteomes" id="UP000274822">
    <property type="component" value="Unassembled WGS sequence"/>
</dbReference>
<dbReference type="Gene3D" id="3.30.1540.10">
    <property type="entry name" value="formyl-coa transferase, domain 3"/>
    <property type="match status" value="1"/>
</dbReference>
<gene>
    <name evidence="2" type="ORF">BC938DRAFT_473902</name>
</gene>
<organism evidence="2 3">
    <name type="scientific">Jimgerdemannia flammicorona</name>
    <dbReference type="NCBI Taxonomy" id="994334"/>
    <lineage>
        <taxon>Eukaryota</taxon>
        <taxon>Fungi</taxon>
        <taxon>Fungi incertae sedis</taxon>
        <taxon>Mucoromycota</taxon>
        <taxon>Mucoromycotina</taxon>
        <taxon>Endogonomycetes</taxon>
        <taxon>Endogonales</taxon>
        <taxon>Endogonaceae</taxon>
        <taxon>Jimgerdemannia</taxon>
    </lineage>
</organism>
<dbReference type="Gene3D" id="3.40.50.10540">
    <property type="entry name" value="Crotonobetainyl-coa:carnitine coa-transferase, domain 1"/>
    <property type="match status" value="1"/>
</dbReference>
<dbReference type="InterPro" id="IPR050509">
    <property type="entry name" value="CoA-transferase_III"/>
</dbReference>
<dbReference type="Pfam" id="PF02515">
    <property type="entry name" value="CoA_transf_3"/>
    <property type="match status" value="1"/>
</dbReference>
<evidence type="ECO:0000313" key="3">
    <source>
        <dbReference type="Proteomes" id="UP000274822"/>
    </source>
</evidence>
<dbReference type="SUPFAM" id="SSF89796">
    <property type="entry name" value="CoA-transferase family III (CaiB/BaiF)"/>
    <property type="match status" value="1"/>
</dbReference>
<protein>
    <submittedName>
        <fullName evidence="2">CoA-transferase family III domain-containing protein</fullName>
    </submittedName>
</protein>
<evidence type="ECO:0000313" key="2">
    <source>
        <dbReference type="EMBL" id="RUS24236.1"/>
    </source>
</evidence>
<dbReference type="InterPro" id="IPR023606">
    <property type="entry name" value="CoA-Trfase_III_dom_1_sf"/>
</dbReference>
<evidence type="ECO:0000256" key="1">
    <source>
        <dbReference type="ARBA" id="ARBA00008383"/>
    </source>
</evidence>
<name>A0A433Q387_9FUNG</name>
<accession>A0A433Q387</accession>
<keyword evidence="2" id="KW-0808">Transferase</keyword>
<proteinExistence type="inferred from homology"/>
<dbReference type="AlphaFoldDB" id="A0A433Q387"/>
<sequence>MPQSSAPLNGLKVLEIAGLAPAPFAGMVLADFGADVIRVDRTNEFNIDILTRHKRSIALNFKNPDGHSTFIRLVQHADVVIEPFRSGVMEKLGLGPDVLCKANPRLVYARLSGYGQTGKSALVAGHDINYVAMSGLLSMLGRQGENPSPPLNIVADFAGGGLMCVMGILLALIERQRSGKGQVVDAGMTAGVSYLSTFPYAMRKTGLQWTEERGTNLLDGGAPFYNVYRTMDKKFVARRPRAAILRCPSQRPGPGSVQPPAANRHSVLAVHEGALRRSVRVAHTGRVDAGVRGDGRLRDARTRIRVHGRGRHRREDEGAEAGAGAEFVADACPGLWGGGRVLGGWEG</sequence>